<evidence type="ECO:0000256" key="8">
    <source>
        <dbReference type="ARBA" id="ARBA00023047"/>
    </source>
</evidence>
<feature type="domain" description="Polysaccharide export protein N-terminal" evidence="17">
    <location>
        <begin position="61"/>
        <end position="134"/>
    </location>
</feature>
<evidence type="ECO:0000256" key="6">
    <source>
        <dbReference type="ARBA" id="ARBA00022692"/>
    </source>
</evidence>
<dbReference type="InterPro" id="IPR054765">
    <property type="entry name" value="SLBB_dom"/>
</dbReference>
<dbReference type="InterPro" id="IPR049712">
    <property type="entry name" value="Poly_export"/>
</dbReference>
<evidence type="ECO:0000256" key="7">
    <source>
        <dbReference type="ARBA" id="ARBA00022729"/>
    </source>
</evidence>
<evidence type="ECO:0000256" key="1">
    <source>
        <dbReference type="ARBA" id="ARBA00004571"/>
    </source>
</evidence>
<organism evidence="20 21">
    <name type="scientific">Luteolibacter yonseiensis</name>
    <dbReference type="NCBI Taxonomy" id="1144680"/>
    <lineage>
        <taxon>Bacteria</taxon>
        <taxon>Pseudomonadati</taxon>
        <taxon>Verrucomicrobiota</taxon>
        <taxon>Verrucomicrobiia</taxon>
        <taxon>Verrucomicrobiales</taxon>
        <taxon>Verrucomicrobiaceae</taxon>
        <taxon>Luteolibacter</taxon>
    </lineage>
</organism>
<keyword evidence="10" id="KW-0626">Porin</keyword>
<feature type="domain" description="Soluble ligand binding" evidence="18">
    <location>
        <begin position="236"/>
        <end position="287"/>
    </location>
</feature>
<gene>
    <name evidence="20" type="ORF">JIN84_20240</name>
</gene>
<feature type="chain" id="PRO_5037566185" evidence="16">
    <location>
        <begin position="20"/>
        <end position="361"/>
    </location>
</feature>
<evidence type="ECO:0000259" key="19">
    <source>
        <dbReference type="Pfam" id="PF22461"/>
    </source>
</evidence>
<keyword evidence="12" id="KW-0564">Palmitate</keyword>
<dbReference type="InterPro" id="IPR019554">
    <property type="entry name" value="Soluble_ligand-bd"/>
</dbReference>
<dbReference type="PANTHER" id="PTHR33619:SF3">
    <property type="entry name" value="POLYSACCHARIDE EXPORT PROTEIN GFCE-RELATED"/>
    <property type="match status" value="1"/>
</dbReference>
<dbReference type="GO" id="GO:0009279">
    <property type="term" value="C:cell outer membrane"/>
    <property type="evidence" value="ECO:0007669"/>
    <property type="project" value="UniProtKB-SubCell"/>
</dbReference>
<keyword evidence="5" id="KW-0762">Sugar transport</keyword>
<evidence type="ECO:0000256" key="16">
    <source>
        <dbReference type="SAM" id="SignalP"/>
    </source>
</evidence>
<dbReference type="Pfam" id="PF10531">
    <property type="entry name" value="SLBB"/>
    <property type="match status" value="1"/>
</dbReference>
<keyword evidence="11" id="KW-0472">Membrane</keyword>
<evidence type="ECO:0000259" key="17">
    <source>
        <dbReference type="Pfam" id="PF02563"/>
    </source>
</evidence>
<keyword evidence="3" id="KW-0813">Transport</keyword>
<comment type="similarity">
    <text evidence="2">Belongs to the BexD/CtrA/VexA family.</text>
</comment>
<feature type="signal peptide" evidence="16">
    <location>
        <begin position="1"/>
        <end position="19"/>
    </location>
</feature>
<dbReference type="GO" id="GO:0046930">
    <property type="term" value="C:pore complex"/>
    <property type="evidence" value="ECO:0007669"/>
    <property type="project" value="UniProtKB-KW"/>
</dbReference>
<dbReference type="Proteomes" id="UP000600139">
    <property type="component" value="Unassembled WGS sequence"/>
</dbReference>
<evidence type="ECO:0000256" key="11">
    <source>
        <dbReference type="ARBA" id="ARBA00023136"/>
    </source>
</evidence>
<sequence length="361" mass="39237">MARLLTPLLVLAWTLLMGASCTQTIPKSQFDARAQDKTVRNLQFTNVKVKRTVDPKLLIPPDEPYLLGPSDVLEIEIAEVTGTLARTFVMPDGMVYYNLAGGVRAEGLTQTQFAEKLREALKKDYTNPVVNVSLVEVRSRRYWILGRVFKPGLYPLRQPTTLLEAISGSGGLFTARLTGTTQELADLSNSVVIRDGDILPVNFDKLVREGDTSQNIYLRHNDYIYLPSATGSTVLLLGAVAAPQAVGYMDSLTLVDCIAQGKGPARDAYLDQVVIVRGTLDNPSASIVNLRAILTGKETDVLLQPGDTVWIPKRPLGLLETTVKLIFSDAARTITAGEGARAVGSDRNPAITLPLTQPPQP</sequence>
<dbReference type="Gene3D" id="3.10.560.10">
    <property type="entry name" value="Outer membrane lipoprotein wza domain like"/>
    <property type="match status" value="2"/>
</dbReference>
<dbReference type="PROSITE" id="PS51257">
    <property type="entry name" value="PROKAR_LIPOPROTEIN"/>
    <property type="match status" value="1"/>
</dbReference>
<proteinExistence type="inferred from homology"/>
<keyword evidence="8" id="KW-0625">Polysaccharide transport</keyword>
<dbReference type="Pfam" id="PF22461">
    <property type="entry name" value="SLBB_2"/>
    <property type="match status" value="1"/>
</dbReference>
<name>A0A934R8P6_9BACT</name>
<keyword evidence="13" id="KW-0998">Cell outer membrane</keyword>
<reference evidence="20" key="1">
    <citation type="submission" date="2021-01" db="EMBL/GenBank/DDBJ databases">
        <title>Modified the classification status of verrucomicrobia.</title>
        <authorList>
            <person name="Feng X."/>
        </authorList>
    </citation>
    <scope>NUCLEOTIDE SEQUENCE</scope>
    <source>
        <strain evidence="20">JCM 18052</strain>
    </source>
</reference>
<dbReference type="InterPro" id="IPR003715">
    <property type="entry name" value="Poly_export_N"/>
</dbReference>
<dbReference type="GO" id="GO:0006811">
    <property type="term" value="P:monoatomic ion transport"/>
    <property type="evidence" value="ECO:0007669"/>
    <property type="project" value="UniProtKB-KW"/>
</dbReference>
<dbReference type="RefSeq" id="WP_200352888.1">
    <property type="nucleotide sequence ID" value="NZ_BAABHZ010000001.1"/>
</dbReference>
<dbReference type="GO" id="GO:0015288">
    <property type="term" value="F:porin activity"/>
    <property type="evidence" value="ECO:0007669"/>
    <property type="project" value="UniProtKB-KW"/>
</dbReference>
<keyword evidence="4" id="KW-1134">Transmembrane beta strand</keyword>
<keyword evidence="9" id="KW-0406">Ion transport</keyword>
<evidence type="ECO:0000256" key="13">
    <source>
        <dbReference type="ARBA" id="ARBA00023237"/>
    </source>
</evidence>
<dbReference type="AlphaFoldDB" id="A0A934R8P6"/>
<evidence type="ECO:0000256" key="15">
    <source>
        <dbReference type="SAM" id="MobiDB-lite"/>
    </source>
</evidence>
<evidence type="ECO:0000256" key="4">
    <source>
        <dbReference type="ARBA" id="ARBA00022452"/>
    </source>
</evidence>
<evidence type="ECO:0000313" key="21">
    <source>
        <dbReference type="Proteomes" id="UP000600139"/>
    </source>
</evidence>
<feature type="domain" description="SLBB" evidence="19">
    <location>
        <begin position="141"/>
        <end position="225"/>
    </location>
</feature>
<evidence type="ECO:0000313" key="20">
    <source>
        <dbReference type="EMBL" id="MBK1817963.1"/>
    </source>
</evidence>
<evidence type="ECO:0000256" key="9">
    <source>
        <dbReference type="ARBA" id="ARBA00023065"/>
    </source>
</evidence>
<accession>A0A934R8P6</accession>
<evidence type="ECO:0000259" key="18">
    <source>
        <dbReference type="Pfam" id="PF10531"/>
    </source>
</evidence>
<evidence type="ECO:0000256" key="3">
    <source>
        <dbReference type="ARBA" id="ARBA00022448"/>
    </source>
</evidence>
<keyword evidence="21" id="KW-1185">Reference proteome</keyword>
<keyword evidence="14" id="KW-0449">Lipoprotein</keyword>
<dbReference type="EMBL" id="JAENIK010000012">
    <property type="protein sequence ID" value="MBK1817963.1"/>
    <property type="molecule type" value="Genomic_DNA"/>
</dbReference>
<dbReference type="GO" id="GO:0015159">
    <property type="term" value="F:polysaccharide transmembrane transporter activity"/>
    <property type="evidence" value="ECO:0007669"/>
    <property type="project" value="InterPro"/>
</dbReference>
<evidence type="ECO:0000256" key="2">
    <source>
        <dbReference type="ARBA" id="ARBA00009450"/>
    </source>
</evidence>
<feature type="region of interest" description="Disordered" evidence="15">
    <location>
        <begin position="341"/>
        <end position="361"/>
    </location>
</feature>
<protein>
    <submittedName>
        <fullName evidence="20">Polysaccharide export protein</fullName>
    </submittedName>
</protein>
<evidence type="ECO:0000256" key="14">
    <source>
        <dbReference type="ARBA" id="ARBA00023288"/>
    </source>
</evidence>
<comment type="caution">
    <text evidence="20">The sequence shown here is derived from an EMBL/GenBank/DDBJ whole genome shotgun (WGS) entry which is preliminary data.</text>
</comment>
<dbReference type="Pfam" id="PF02563">
    <property type="entry name" value="Poly_export"/>
    <property type="match status" value="1"/>
</dbReference>
<evidence type="ECO:0000256" key="10">
    <source>
        <dbReference type="ARBA" id="ARBA00023114"/>
    </source>
</evidence>
<keyword evidence="7 16" id="KW-0732">Signal</keyword>
<keyword evidence="6" id="KW-0812">Transmembrane</keyword>
<evidence type="ECO:0000256" key="12">
    <source>
        <dbReference type="ARBA" id="ARBA00023139"/>
    </source>
</evidence>
<comment type="subcellular location">
    <subcellularLocation>
        <location evidence="1">Cell outer membrane</location>
        <topology evidence="1">Multi-pass membrane protein</topology>
    </subcellularLocation>
</comment>
<evidence type="ECO:0000256" key="5">
    <source>
        <dbReference type="ARBA" id="ARBA00022597"/>
    </source>
</evidence>
<dbReference type="PANTHER" id="PTHR33619">
    <property type="entry name" value="POLYSACCHARIDE EXPORT PROTEIN GFCE-RELATED"/>
    <property type="match status" value="1"/>
</dbReference>